<keyword evidence="1" id="KW-0812">Transmembrane</keyword>
<gene>
    <name evidence="2" type="ORF">MUN88_03410</name>
</gene>
<proteinExistence type="predicted"/>
<sequence length="99" mass="11401">MQKYITLILLGFIISHFTIFDQQPNVPAKINIEVNEHLQTYNNIDENDGLSSKLLPNPIVIILAILNTVCILPIVYLVVKRKLFLHAVFFQSSYLIPHR</sequence>
<evidence type="ECO:0000313" key="3">
    <source>
        <dbReference type="Proteomes" id="UP000831782"/>
    </source>
</evidence>
<keyword evidence="3" id="KW-1185">Reference proteome</keyword>
<organism evidence="2 3">
    <name type="scientific">Gracilibacillus caseinilyticus</name>
    <dbReference type="NCBI Taxonomy" id="2932256"/>
    <lineage>
        <taxon>Bacteria</taxon>
        <taxon>Bacillati</taxon>
        <taxon>Bacillota</taxon>
        <taxon>Bacilli</taxon>
        <taxon>Bacillales</taxon>
        <taxon>Bacillaceae</taxon>
        <taxon>Gracilibacillus</taxon>
    </lineage>
</organism>
<feature type="transmembrane region" description="Helical" evidence="1">
    <location>
        <begin position="59"/>
        <end position="79"/>
    </location>
</feature>
<keyword evidence="1" id="KW-1133">Transmembrane helix</keyword>
<keyword evidence="1" id="KW-0472">Membrane</keyword>
<evidence type="ECO:0000256" key="1">
    <source>
        <dbReference type="SAM" id="Phobius"/>
    </source>
</evidence>
<reference evidence="2 3" key="1">
    <citation type="submission" date="2022-04" db="EMBL/GenBank/DDBJ databases">
        <title>Gracilibacillus sp. isolated from saltern.</title>
        <authorList>
            <person name="Won M."/>
            <person name="Lee C.-M."/>
            <person name="Woen H.-Y."/>
            <person name="Kwon S.-W."/>
        </authorList>
    </citation>
    <scope>NUCLEOTIDE SEQUENCE [LARGE SCALE GENOMIC DNA]</scope>
    <source>
        <strain evidence="2 3">SSWR10-1</strain>
    </source>
</reference>
<protein>
    <submittedName>
        <fullName evidence="2">Uncharacterized protein</fullName>
    </submittedName>
</protein>
<dbReference type="EMBL" id="CP095072">
    <property type="protein sequence ID" value="UOQ49187.1"/>
    <property type="molecule type" value="Genomic_DNA"/>
</dbReference>
<name>A0ABY4EZB7_9BACI</name>
<dbReference type="RefSeq" id="WP_244720864.1">
    <property type="nucleotide sequence ID" value="NZ_CP095072.1"/>
</dbReference>
<evidence type="ECO:0000313" key="2">
    <source>
        <dbReference type="EMBL" id="UOQ49187.1"/>
    </source>
</evidence>
<accession>A0ABY4EZB7</accession>
<dbReference type="Proteomes" id="UP000831782">
    <property type="component" value="Chromosome"/>
</dbReference>